<dbReference type="Gene3D" id="2.160.20.10">
    <property type="entry name" value="Single-stranded right-handed beta-helix, Pectin lyase-like"/>
    <property type="match status" value="1"/>
</dbReference>
<dbReference type="PANTHER" id="PTHR41339:SF1">
    <property type="entry name" value="SECRETED PROTEIN"/>
    <property type="match status" value="1"/>
</dbReference>
<gene>
    <name evidence="1" type="ORF">FIV42_23305</name>
</gene>
<evidence type="ECO:0000313" key="2">
    <source>
        <dbReference type="Proteomes" id="UP000315995"/>
    </source>
</evidence>
<protein>
    <recommendedName>
        <fullName evidence="3">Right-handed parallel beta-helix repeat-containing protein</fullName>
    </recommendedName>
</protein>
<dbReference type="RefSeq" id="WP_141200017.1">
    <property type="nucleotide sequence ID" value="NZ_CP041186.1"/>
</dbReference>
<dbReference type="OrthoDB" id="237393at2"/>
<keyword evidence="2" id="KW-1185">Reference proteome</keyword>
<organism evidence="1 2">
    <name type="scientific">Persicimonas caeni</name>
    <dbReference type="NCBI Taxonomy" id="2292766"/>
    <lineage>
        <taxon>Bacteria</taxon>
        <taxon>Deltaproteobacteria</taxon>
        <taxon>Bradymonadales</taxon>
        <taxon>Bradymonadaceae</taxon>
        <taxon>Persicimonas</taxon>
    </lineage>
</organism>
<accession>A0A4Y6PZ77</accession>
<dbReference type="SUPFAM" id="SSF51126">
    <property type="entry name" value="Pectin lyase-like"/>
    <property type="match status" value="1"/>
</dbReference>
<dbReference type="InterPro" id="IPR011050">
    <property type="entry name" value="Pectin_lyase_fold/virulence"/>
</dbReference>
<dbReference type="EMBL" id="CP041186">
    <property type="protein sequence ID" value="QDG53563.1"/>
    <property type="molecule type" value="Genomic_DNA"/>
</dbReference>
<evidence type="ECO:0000313" key="1">
    <source>
        <dbReference type="EMBL" id="QDG53563.1"/>
    </source>
</evidence>
<name>A0A4Y6PZ77_PERCE</name>
<dbReference type="PANTHER" id="PTHR41339">
    <property type="entry name" value="LIPL48"/>
    <property type="match status" value="1"/>
</dbReference>
<sequence length="461" mass="49601">MSQAVSDTFDCGRWGLLTLLLTLPLLSSCSLALDFDECNTSSDCGAEGQCVAGICQELGKPRVEVTDYIVEDTTWTADNDYVLKNLIIVIQPATLTIEPGTRILGERNSALVTQAGAKLVAEGTRENPIVFTSAKPEGQRRSGDWGGLALIGKATLNRPEMTLRILENEDEDKIGGTDDTWDCGTLKYVRSEFGGGLIDGQKALNGITLAACGSETTVDYIQAHLGDDDGIELFGGTVDIRHAVSSRPQGDGFDLDVGWRGTGQFLAVQMDSNGEEAIEIENRGEQPTATPQTDFQIYNYTIIGTEEQTDLQRGLIVKSGGLGYLSHGIVMSPSTGGIHIEGTESGQHGVADKIIVENTLFYNIGADGTSYFSMDELAQQTTFDPQAHFTSPEYNNVFGSDPGFETPYNLGDPDWVPSPEHTTGRDIGPPPDGFDLTAVYRGAFSPSAAPWTEGWTAYPKN</sequence>
<evidence type="ECO:0008006" key="3">
    <source>
        <dbReference type="Google" id="ProtNLM"/>
    </source>
</evidence>
<dbReference type="InterPro" id="IPR012334">
    <property type="entry name" value="Pectin_lyas_fold"/>
</dbReference>
<accession>A0A5B8YAT9</accession>
<dbReference type="Proteomes" id="UP000315995">
    <property type="component" value="Chromosome"/>
</dbReference>
<reference evidence="1 2" key="1">
    <citation type="submission" date="2019-06" db="EMBL/GenBank/DDBJ databases">
        <title>Persicimonas caeni gen. nov., sp. nov., a predatory bacterium isolated from solar saltern.</title>
        <authorList>
            <person name="Wang S."/>
        </authorList>
    </citation>
    <scope>NUCLEOTIDE SEQUENCE [LARGE SCALE GENOMIC DNA]</scope>
    <source>
        <strain evidence="1 2">YN101</strain>
    </source>
</reference>
<dbReference type="AlphaFoldDB" id="A0A4Y6PZ77"/>
<proteinExistence type="predicted"/>